<feature type="transmembrane region" description="Helical" evidence="13">
    <location>
        <begin position="6"/>
        <end position="25"/>
    </location>
</feature>
<organism evidence="14 15">
    <name type="scientific">Pelagivirga sediminicola</name>
    <dbReference type="NCBI Taxonomy" id="2170575"/>
    <lineage>
        <taxon>Bacteria</taxon>
        <taxon>Pseudomonadati</taxon>
        <taxon>Pseudomonadota</taxon>
        <taxon>Alphaproteobacteria</taxon>
        <taxon>Rhodobacterales</taxon>
        <taxon>Paracoccaceae</taxon>
        <taxon>Pelagivirga</taxon>
    </lineage>
</organism>
<keyword evidence="7" id="KW-1003">Cell membrane</keyword>
<evidence type="ECO:0000256" key="11">
    <source>
        <dbReference type="ARBA" id="ARBA00023010"/>
    </source>
</evidence>
<evidence type="ECO:0000256" key="13">
    <source>
        <dbReference type="SAM" id="Phobius"/>
    </source>
</evidence>
<accession>A0A2T7G5U4</accession>
<dbReference type="PRINTS" id="PR01853">
    <property type="entry name" value="YAJCTRNLCASE"/>
</dbReference>
<evidence type="ECO:0000256" key="5">
    <source>
        <dbReference type="ARBA" id="ARBA00014962"/>
    </source>
</evidence>
<dbReference type="PANTHER" id="PTHR33909">
    <property type="entry name" value="SEC TRANSLOCON ACCESSORY COMPLEX SUBUNIT YAJC"/>
    <property type="match status" value="1"/>
</dbReference>
<dbReference type="NCBIfam" id="TIGR00739">
    <property type="entry name" value="yajC"/>
    <property type="match status" value="1"/>
</dbReference>
<reference evidence="14 15" key="1">
    <citation type="submission" date="2018-04" db="EMBL/GenBank/DDBJ databases">
        <title>Pelagivirga bohaiensis gen. nov., sp. nov., a bacterium isolated from the Bohai Sea.</title>
        <authorList>
            <person name="Ji X."/>
        </authorList>
    </citation>
    <scope>NUCLEOTIDE SEQUENCE [LARGE SCALE GENOMIC DNA]</scope>
    <source>
        <strain evidence="14 15">BH-SD19</strain>
    </source>
</reference>
<dbReference type="Proteomes" id="UP000244446">
    <property type="component" value="Unassembled WGS sequence"/>
</dbReference>
<keyword evidence="9" id="KW-0653">Protein transport</keyword>
<dbReference type="RefSeq" id="WP_108692414.1">
    <property type="nucleotide sequence ID" value="NZ_QCYH01000006.1"/>
</dbReference>
<protein>
    <recommendedName>
        <fullName evidence="5">Sec translocon accessory complex subunit YajC</fullName>
    </recommendedName>
</protein>
<name>A0A2T7G5U4_9RHOB</name>
<evidence type="ECO:0000256" key="4">
    <source>
        <dbReference type="ARBA" id="ARBA00011718"/>
    </source>
</evidence>
<dbReference type="SMART" id="SM01323">
    <property type="entry name" value="YajC"/>
    <property type="match status" value="1"/>
</dbReference>
<gene>
    <name evidence="14" type="primary">yajC</name>
    <name evidence="14" type="ORF">DC366_11765</name>
</gene>
<evidence type="ECO:0000256" key="10">
    <source>
        <dbReference type="ARBA" id="ARBA00022989"/>
    </source>
</evidence>
<dbReference type="AlphaFoldDB" id="A0A2T7G5U4"/>
<evidence type="ECO:0000256" key="6">
    <source>
        <dbReference type="ARBA" id="ARBA00022448"/>
    </source>
</evidence>
<keyword evidence="10 13" id="KW-1133">Transmembrane helix</keyword>
<evidence type="ECO:0000256" key="1">
    <source>
        <dbReference type="ARBA" id="ARBA00002061"/>
    </source>
</evidence>
<evidence type="ECO:0000256" key="9">
    <source>
        <dbReference type="ARBA" id="ARBA00022927"/>
    </source>
</evidence>
<comment type="similarity">
    <text evidence="3">Belongs to the YajC family.</text>
</comment>
<dbReference type="OrthoDB" id="9811406at2"/>
<dbReference type="InterPro" id="IPR003849">
    <property type="entry name" value="Preprotein_translocase_YajC"/>
</dbReference>
<keyword evidence="15" id="KW-1185">Reference proteome</keyword>
<evidence type="ECO:0000256" key="7">
    <source>
        <dbReference type="ARBA" id="ARBA00022475"/>
    </source>
</evidence>
<dbReference type="PANTHER" id="PTHR33909:SF1">
    <property type="entry name" value="SEC TRANSLOCON ACCESSORY COMPLEX SUBUNIT YAJC"/>
    <property type="match status" value="1"/>
</dbReference>
<comment type="function">
    <text evidence="1">The SecYEG-SecDF-YajC-YidC holo-translocon (HTL) protein secretase/insertase is a supercomplex required for protein secretion, insertion of proteins into membranes, and assembly of membrane protein complexes. While the SecYEG complex is essential for assembly of a number of proteins and complexes, the SecDF-YajC-YidC subcomplex facilitates these functions.</text>
</comment>
<dbReference type="GO" id="GO:0005886">
    <property type="term" value="C:plasma membrane"/>
    <property type="evidence" value="ECO:0007669"/>
    <property type="project" value="UniProtKB-SubCell"/>
</dbReference>
<evidence type="ECO:0000256" key="8">
    <source>
        <dbReference type="ARBA" id="ARBA00022692"/>
    </source>
</evidence>
<keyword evidence="11" id="KW-0811">Translocation</keyword>
<evidence type="ECO:0000256" key="2">
    <source>
        <dbReference type="ARBA" id="ARBA00004162"/>
    </source>
</evidence>
<keyword evidence="8 13" id="KW-0812">Transmembrane</keyword>
<evidence type="ECO:0000313" key="14">
    <source>
        <dbReference type="EMBL" id="PVA09791.1"/>
    </source>
</evidence>
<evidence type="ECO:0000256" key="3">
    <source>
        <dbReference type="ARBA" id="ARBA00006742"/>
    </source>
</evidence>
<proteinExistence type="inferred from homology"/>
<sequence length="100" mass="11018">MEGGSAFAQFIPLILIFAIMYFLLIRPQQRKLKAHRAMVENLRRGDQVITQGGLIGKVSKVKDDDEIEVELAANIKVRVVKSTVAQVISKTEPASDAPKA</sequence>
<dbReference type="GO" id="GO:0015031">
    <property type="term" value="P:protein transport"/>
    <property type="evidence" value="ECO:0007669"/>
    <property type="project" value="UniProtKB-KW"/>
</dbReference>
<dbReference type="EMBL" id="QCYH01000006">
    <property type="protein sequence ID" value="PVA09791.1"/>
    <property type="molecule type" value="Genomic_DNA"/>
</dbReference>
<keyword evidence="6" id="KW-0813">Transport</keyword>
<dbReference type="Pfam" id="PF02699">
    <property type="entry name" value="YajC"/>
    <property type="match status" value="1"/>
</dbReference>
<keyword evidence="12 13" id="KW-0472">Membrane</keyword>
<comment type="subcellular location">
    <subcellularLocation>
        <location evidence="2">Cell membrane</location>
        <topology evidence="2">Single-pass membrane protein</topology>
    </subcellularLocation>
</comment>
<comment type="caution">
    <text evidence="14">The sequence shown here is derived from an EMBL/GenBank/DDBJ whole genome shotgun (WGS) entry which is preliminary data.</text>
</comment>
<evidence type="ECO:0000313" key="15">
    <source>
        <dbReference type="Proteomes" id="UP000244446"/>
    </source>
</evidence>
<comment type="subunit">
    <text evidence="4">Part of the SecDF-YidC-YajC translocase complex. The SecDF-YidC-YajC translocase forms a supercomplex with SecYEG, called the holo-translocon (HTL).</text>
</comment>
<evidence type="ECO:0000256" key="12">
    <source>
        <dbReference type="ARBA" id="ARBA00023136"/>
    </source>
</evidence>